<dbReference type="Gramene" id="mRNA:HanXRQr2_Chr13g0619501">
    <property type="protein sequence ID" value="CDS:HanXRQr2_Chr13g0619501.1"/>
    <property type="gene ID" value="HanXRQr2_Chr13g0619501"/>
</dbReference>
<accession>A0A9K3HEC2</accession>
<gene>
    <name evidence="1" type="ORF">HanXRQr2_Chr13g0619501</name>
</gene>
<dbReference type="Proteomes" id="UP000215914">
    <property type="component" value="Unassembled WGS sequence"/>
</dbReference>
<sequence length="57" mass="6587">MSGFCNHSSQYMLHFRLLLVNHKKTKSFYLSNKKAHREYINDAYVLNAALNGIAIIT</sequence>
<reference evidence="1" key="1">
    <citation type="journal article" date="2017" name="Nature">
        <title>The sunflower genome provides insights into oil metabolism, flowering and Asterid evolution.</title>
        <authorList>
            <person name="Badouin H."/>
            <person name="Gouzy J."/>
            <person name="Grassa C.J."/>
            <person name="Murat F."/>
            <person name="Staton S.E."/>
            <person name="Cottret L."/>
            <person name="Lelandais-Briere C."/>
            <person name="Owens G.L."/>
            <person name="Carrere S."/>
            <person name="Mayjonade B."/>
            <person name="Legrand L."/>
            <person name="Gill N."/>
            <person name="Kane N.C."/>
            <person name="Bowers J.E."/>
            <person name="Hubner S."/>
            <person name="Bellec A."/>
            <person name="Berard A."/>
            <person name="Berges H."/>
            <person name="Blanchet N."/>
            <person name="Boniface M.C."/>
            <person name="Brunel D."/>
            <person name="Catrice O."/>
            <person name="Chaidir N."/>
            <person name="Claudel C."/>
            <person name="Donnadieu C."/>
            <person name="Faraut T."/>
            <person name="Fievet G."/>
            <person name="Helmstetter N."/>
            <person name="King M."/>
            <person name="Knapp S.J."/>
            <person name="Lai Z."/>
            <person name="Le Paslier M.C."/>
            <person name="Lippi Y."/>
            <person name="Lorenzon L."/>
            <person name="Mandel J.R."/>
            <person name="Marage G."/>
            <person name="Marchand G."/>
            <person name="Marquand E."/>
            <person name="Bret-Mestries E."/>
            <person name="Morien E."/>
            <person name="Nambeesan S."/>
            <person name="Nguyen T."/>
            <person name="Pegot-Espagnet P."/>
            <person name="Pouilly N."/>
            <person name="Raftis F."/>
            <person name="Sallet E."/>
            <person name="Schiex T."/>
            <person name="Thomas J."/>
            <person name="Vandecasteele C."/>
            <person name="Vares D."/>
            <person name="Vear F."/>
            <person name="Vautrin S."/>
            <person name="Crespi M."/>
            <person name="Mangin B."/>
            <person name="Burke J.M."/>
            <person name="Salse J."/>
            <person name="Munos S."/>
            <person name="Vincourt P."/>
            <person name="Rieseberg L.H."/>
            <person name="Langlade N.B."/>
        </authorList>
    </citation>
    <scope>NUCLEOTIDE SEQUENCE</scope>
    <source>
        <tissue evidence="1">Leaves</tissue>
    </source>
</reference>
<dbReference type="AlphaFoldDB" id="A0A9K3HEC2"/>
<reference evidence="1" key="2">
    <citation type="submission" date="2020-06" db="EMBL/GenBank/DDBJ databases">
        <title>Helianthus annuus Genome sequencing and assembly Release 2.</title>
        <authorList>
            <person name="Gouzy J."/>
            <person name="Langlade N."/>
            <person name="Munos S."/>
        </authorList>
    </citation>
    <scope>NUCLEOTIDE SEQUENCE</scope>
    <source>
        <tissue evidence="1">Leaves</tissue>
    </source>
</reference>
<evidence type="ECO:0000313" key="2">
    <source>
        <dbReference type="Proteomes" id="UP000215914"/>
    </source>
</evidence>
<organism evidence="1 2">
    <name type="scientific">Helianthus annuus</name>
    <name type="common">Common sunflower</name>
    <dbReference type="NCBI Taxonomy" id="4232"/>
    <lineage>
        <taxon>Eukaryota</taxon>
        <taxon>Viridiplantae</taxon>
        <taxon>Streptophyta</taxon>
        <taxon>Embryophyta</taxon>
        <taxon>Tracheophyta</taxon>
        <taxon>Spermatophyta</taxon>
        <taxon>Magnoliopsida</taxon>
        <taxon>eudicotyledons</taxon>
        <taxon>Gunneridae</taxon>
        <taxon>Pentapetalae</taxon>
        <taxon>asterids</taxon>
        <taxon>campanulids</taxon>
        <taxon>Asterales</taxon>
        <taxon>Asteraceae</taxon>
        <taxon>Asteroideae</taxon>
        <taxon>Heliantheae alliance</taxon>
        <taxon>Heliantheae</taxon>
        <taxon>Helianthus</taxon>
    </lineage>
</organism>
<name>A0A9K3HEC2_HELAN</name>
<dbReference type="EMBL" id="MNCJ02000328">
    <property type="protein sequence ID" value="KAF5776098.1"/>
    <property type="molecule type" value="Genomic_DNA"/>
</dbReference>
<proteinExistence type="predicted"/>
<evidence type="ECO:0000313" key="1">
    <source>
        <dbReference type="EMBL" id="KAF5776098.1"/>
    </source>
</evidence>
<protein>
    <submittedName>
        <fullName evidence="1">Uncharacterized protein</fullName>
    </submittedName>
</protein>
<keyword evidence="2" id="KW-1185">Reference proteome</keyword>
<comment type="caution">
    <text evidence="1">The sequence shown here is derived from an EMBL/GenBank/DDBJ whole genome shotgun (WGS) entry which is preliminary data.</text>
</comment>